<comment type="caution">
    <text evidence="5">The sequence shown here is derived from an EMBL/GenBank/DDBJ whole genome shotgun (WGS) entry which is preliminary data.</text>
</comment>
<feature type="domain" description="HTH tetR-type" evidence="4">
    <location>
        <begin position="1"/>
        <end position="60"/>
    </location>
</feature>
<keyword evidence="6" id="KW-1185">Reference proteome</keyword>
<dbReference type="InterPro" id="IPR001647">
    <property type="entry name" value="HTH_TetR"/>
</dbReference>
<dbReference type="PANTHER" id="PTHR43479:SF11">
    <property type="entry name" value="ACREF_ENVCD OPERON REPRESSOR-RELATED"/>
    <property type="match status" value="1"/>
</dbReference>
<accession>A0ABU5CK01</accession>
<organism evidence="5 6">
    <name type="scientific">Tigheibacillus jepli</name>
    <dbReference type="NCBI Taxonomy" id="3035914"/>
    <lineage>
        <taxon>Bacteria</taxon>
        <taxon>Bacillati</taxon>
        <taxon>Bacillota</taxon>
        <taxon>Bacilli</taxon>
        <taxon>Bacillales</taxon>
        <taxon>Bacillaceae</taxon>
        <taxon>Tigheibacillus</taxon>
    </lineage>
</organism>
<feature type="DNA-binding region" description="H-T-H motif" evidence="3">
    <location>
        <begin position="23"/>
        <end position="42"/>
    </location>
</feature>
<dbReference type="PANTHER" id="PTHR43479">
    <property type="entry name" value="ACREF/ENVCD OPERON REPRESSOR-RELATED"/>
    <property type="match status" value="1"/>
</dbReference>
<reference evidence="5 6" key="1">
    <citation type="submission" date="2023-10" db="EMBL/GenBank/DDBJ databases">
        <title>179-bfca-hs.</title>
        <authorList>
            <person name="Miliotis G."/>
            <person name="Sengupta P."/>
            <person name="Hameed A."/>
            <person name="Chuvochina M."/>
            <person name="Mcdonagh F."/>
            <person name="Simpson A.C."/>
            <person name="Singh N.K."/>
            <person name="Rekha P.D."/>
            <person name="Raman K."/>
            <person name="Hugenholtz P."/>
            <person name="Venkateswaran K."/>
        </authorList>
    </citation>
    <scope>NUCLEOTIDE SEQUENCE [LARGE SCALE GENOMIC DNA]</scope>
    <source>
        <strain evidence="5 6">179-BFC-A-HS</strain>
    </source>
</reference>
<protein>
    <submittedName>
        <fullName evidence="5">TetR/AcrR family transcriptional regulator</fullName>
    </submittedName>
</protein>
<dbReference type="InterPro" id="IPR050624">
    <property type="entry name" value="HTH-type_Tx_Regulator"/>
</dbReference>
<evidence type="ECO:0000256" key="2">
    <source>
        <dbReference type="ARBA" id="ARBA00023125"/>
    </source>
</evidence>
<keyword evidence="2 3" id="KW-0238">DNA-binding</keyword>
<dbReference type="PRINTS" id="PR00455">
    <property type="entry name" value="HTHTETR"/>
</dbReference>
<dbReference type="Proteomes" id="UP001228376">
    <property type="component" value="Unassembled WGS sequence"/>
</dbReference>
<evidence type="ECO:0000313" key="5">
    <source>
        <dbReference type="EMBL" id="MDY0406565.1"/>
    </source>
</evidence>
<dbReference type="RefSeq" id="WP_320384989.1">
    <property type="nucleotide sequence ID" value="NZ_JAROCA020000002.1"/>
</dbReference>
<gene>
    <name evidence="5" type="ORF">P5G51_015395</name>
</gene>
<keyword evidence="1" id="KW-0678">Repressor</keyword>
<evidence type="ECO:0000259" key="4">
    <source>
        <dbReference type="PROSITE" id="PS50977"/>
    </source>
</evidence>
<evidence type="ECO:0000256" key="1">
    <source>
        <dbReference type="ARBA" id="ARBA00022491"/>
    </source>
</evidence>
<dbReference type="Gene3D" id="1.10.357.10">
    <property type="entry name" value="Tetracycline Repressor, domain 2"/>
    <property type="match status" value="1"/>
</dbReference>
<evidence type="ECO:0000313" key="6">
    <source>
        <dbReference type="Proteomes" id="UP001228376"/>
    </source>
</evidence>
<dbReference type="EMBL" id="JAROCA020000002">
    <property type="protein sequence ID" value="MDY0406565.1"/>
    <property type="molecule type" value="Genomic_DNA"/>
</dbReference>
<sequence length="172" mass="19914">MTKDKLIQAAIANFAEFGYQGATMSKIAKEVGIKPASIYYFFDNKEALFKEAVKVILAHHFSSMKKTYHLQKEENLHTLFSELLRSILVHHTTFQNETKAYVTMVNSPISNIKREITAYLQRYNQWLVGQLMHTISAKHPELKEEKISSLIDYFIFIGNGLFWGLSFTKKMN</sequence>
<proteinExistence type="predicted"/>
<dbReference type="PROSITE" id="PS50977">
    <property type="entry name" value="HTH_TETR_2"/>
    <property type="match status" value="1"/>
</dbReference>
<dbReference type="Pfam" id="PF00440">
    <property type="entry name" value="TetR_N"/>
    <property type="match status" value="1"/>
</dbReference>
<dbReference type="SUPFAM" id="SSF46689">
    <property type="entry name" value="Homeodomain-like"/>
    <property type="match status" value="1"/>
</dbReference>
<name>A0ABU5CK01_9BACI</name>
<dbReference type="InterPro" id="IPR009057">
    <property type="entry name" value="Homeodomain-like_sf"/>
</dbReference>
<evidence type="ECO:0000256" key="3">
    <source>
        <dbReference type="PROSITE-ProRule" id="PRU00335"/>
    </source>
</evidence>